<evidence type="ECO:0000256" key="9">
    <source>
        <dbReference type="HAMAP-Rule" id="MF_02040"/>
    </source>
</evidence>
<evidence type="ECO:0000256" key="4">
    <source>
        <dbReference type="ARBA" id="ARBA00022741"/>
    </source>
</evidence>
<keyword evidence="5 9" id="KW-0378">Hydrolase</keyword>
<evidence type="ECO:0000256" key="2">
    <source>
        <dbReference type="ARBA" id="ARBA00008205"/>
    </source>
</evidence>
<feature type="domain" description="MIP18 family-like" evidence="10">
    <location>
        <begin position="11"/>
        <end position="82"/>
    </location>
</feature>
<organism evidence="11 14">
    <name type="scientific">Mycobacterium alsense</name>
    <dbReference type="NCBI Taxonomy" id="324058"/>
    <lineage>
        <taxon>Bacteria</taxon>
        <taxon>Bacillati</taxon>
        <taxon>Actinomycetota</taxon>
        <taxon>Actinomycetes</taxon>
        <taxon>Mycobacteriales</taxon>
        <taxon>Mycobacteriaceae</taxon>
        <taxon>Mycobacterium</taxon>
    </lineage>
</organism>
<dbReference type="EMBL" id="JACKVH010000006">
    <property type="protein sequence ID" value="MCV7377533.1"/>
    <property type="molecule type" value="Genomic_DNA"/>
</dbReference>
<dbReference type="GO" id="GO:0005524">
    <property type="term" value="F:ATP binding"/>
    <property type="evidence" value="ECO:0007669"/>
    <property type="project" value="UniProtKB-UniRule"/>
</dbReference>
<feature type="binding site" evidence="9">
    <location>
        <begin position="125"/>
        <end position="132"/>
    </location>
    <ligand>
        <name>ATP</name>
        <dbReference type="ChEBI" id="CHEBI:30616"/>
    </ligand>
</feature>
<dbReference type="GO" id="GO:0016887">
    <property type="term" value="F:ATP hydrolysis activity"/>
    <property type="evidence" value="ECO:0007669"/>
    <property type="project" value="UniProtKB-UniRule"/>
</dbReference>
<dbReference type="PROSITE" id="PS01215">
    <property type="entry name" value="MRP"/>
    <property type="match status" value="1"/>
</dbReference>
<dbReference type="GO" id="GO:0051539">
    <property type="term" value="F:4 iron, 4 sulfur cluster binding"/>
    <property type="evidence" value="ECO:0007669"/>
    <property type="project" value="TreeGrafter"/>
</dbReference>
<dbReference type="PANTHER" id="PTHR42961">
    <property type="entry name" value="IRON-SULFUR PROTEIN NUBPL"/>
    <property type="match status" value="1"/>
</dbReference>
<dbReference type="Gene3D" id="3.30.300.130">
    <property type="entry name" value="Fe-S cluster assembly (FSCA)"/>
    <property type="match status" value="1"/>
</dbReference>
<reference evidence="11" key="3">
    <citation type="journal article" date="2022" name="BMC Genomics">
        <title>Comparative genome analysis of mycobacteria focusing on tRNA and non-coding RNA.</title>
        <authorList>
            <person name="Behra P.R.K."/>
            <person name="Pettersson B.M.F."/>
            <person name="Ramesh M."/>
            <person name="Das S."/>
            <person name="Dasgupta S."/>
            <person name="Kirsebom L.A."/>
        </authorList>
    </citation>
    <scope>NUCLEOTIDE SEQUENCE</scope>
    <source>
        <strain evidence="11">CCUG 55640</strain>
    </source>
</reference>
<dbReference type="SUPFAM" id="SSF117916">
    <property type="entry name" value="Fe-S cluster assembly (FSCA) domain-like"/>
    <property type="match status" value="1"/>
</dbReference>
<dbReference type="InterPro" id="IPR034904">
    <property type="entry name" value="FSCA_dom_sf"/>
</dbReference>
<dbReference type="Pfam" id="PF01883">
    <property type="entry name" value="FeS_assembly_P"/>
    <property type="match status" value="1"/>
</dbReference>
<dbReference type="GO" id="GO:0046872">
    <property type="term" value="F:metal ion binding"/>
    <property type="evidence" value="ECO:0007669"/>
    <property type="project" value="UniProtKB-KW"/>
</dbReference>
<accession>A0AA41XIV0</accession>
<dbReference type="InterPro" id="IPR044304">
    <property type="entry name" value="NUBPL-like"/>
</dbReference>
<evidence type="ECO:0000256" key="5">
    <source>
        <dbReference type="ARBA" id="ARBA00022801"/>
    </source>
</evidence>
<dbReference type="EMBL" id="MVHD01000024">
    <property type="protein sequence ID" value="OQZ90037.1"/>
    <property type="molecule type" value="Genomic_DNA"/>
</dbReference>
<reference evidence="11" key="2">
    <citation type="submission" date="2020-07" db="EMBL/GenBank/DDBJ databases">
        <authorList>
            <person name="Pettersson B.M.F."/>
            <person name="Behra P.R.K."/>
            <person name="Ramesh M."/>
            <person name="Das S."/>
            <person name="Dasgupta S."/>
            <person name="Kirsebom L.A."/>
        </authorList>
    </citation>
    <scope>NUCLEOTIDE SEQUENCE</scope>
    <source>
        <strain evidence="11">CCUG 55640</strain>
    </source>
</reference>
<evidence type="ECO:0000256" key="8">
    <source>
        <dbReference type="ARBA" id="ARBA00023014"/>
    </source>
</evidence>
<dbReference type="Pfam" id="PF10609">
    <property type="entry name" value="ParA"/>
    <property type="match status" value="1"/>
</dbReference>
<dbReference type="HAMAP" id="MF_02040">
    <property type="entry name" value="Mrp_NBP35"/>
    <property type="match status" value="1"/>
</dbReference>
<dbReference type="GO" id="GO:0140663">
    <property type="term" value="F:ATP-dependent FeS chaperone activity"/>
    <property type="evidence" value="ECO:0007669"/>
    <property type="project" value="InterPro"/>
</dbReference>
<comment type="similarity">
    <text evidence="1">In the N-terminal section; belongs to the MIP18 family.</text>
</comment>
<dbReference type="AlphaFoldDB" id="A0AA41XIV0"/>
<dbReference type="InterPro" id="IPR002744">
    <property type="entry name" value="MIP18-like"/>
</dbReference>
<name>A0AA41XIV0_9MYCO</name>
<dbReference type="Proteomes" id="UP000192319">
    <property type="component" value="Unassembled WGS sequence"/>
</dbReference>
<keyword evidence="4 9" id="KW-0547">Nucleotide-binding</keyword>
<keyword evidence="6 9" id="KW-0067">ATP-binding</keyword>
<dbReference type="Gene3D" id="3.40.50.300">
    <property type="entry name" value="P-loop containing nucleotide triphosphate hydrolases"/>
    <property type="match status" value="1"/>
</dbReference>
<gene>
    <name evidence="12" type="ORF">BST11_15005</name>
    <name evidence="11" type="ORF">H7K38_02545</name>
</gene>
<evidence type="ECO:0000256" key="6">
    <source>
        <dbReference type="ARBA" id="ARBA00022840"/>
    </source>
</evidence>
<dbReference type="GO" id="GO:0016226">
    <property type="term" value="P:iron-sulfur cluster assembly"/>
    <property type="evidence" value="ECO:0007669"/>
    <property type="project" value="InterPro"/>
</dbReference>
<dbReference type="RefSeq" id="WP_083138730.1">
    <property type="nucleotide sequence ID" value="NZ_JACKVH010000006.1"/>
</dbReference>
<dbReference type="Proteomes" id="UP001141650">
    <property type="component" value="Unassembled WGS sequence"/>
</dbReference>
<evidence type="ECO:0000313" key="12">
    <source>
        <dbReference type="EMBL" id="OQZ90037.1"/>
    </source>
</evidence>
<proteinExistence type="inferred from homology"/>
<dbReference type="InterPro" id="IPR000808">
    <property type="entry name" value="Mrp-like_CS"/>
</dbReference>
<keyword evidence="13" id="KW-1185">Reference proteome</keyword>
<dbReference type="CDD" id="cd02037">
    <property type="entry name" value="Mrp_NBP35"/>
    <property type="match status" value="1"/>
</dbReference>
<keyword evidence="3 9" id="KW-0479">Metal-binding</keyword>
<dbReference type="FunFam" id="3.40.50.300:FF:000304">
    <property type="entry name" value="Iron-sulfur cluster carrier protein"/>
    <property type="match status" value="1"/>
</dbReference>
<dbReference type="PANTHER" id="PTHR42961:SF2">
    <property type="entry name" value="IRON-SULFUR PROTEIN NUBPL"/>
    <property type="match status" value="1"/>
</dbReference>
<reference evidence="12 13" key="1">
    <citation type="submission" date="2017-02" db="EMBL/GenBank/DDBJ databases">
        <title>The new phylogeny of genus Mycobacterium.</title>
        <authorList>
            <person name="Tortoli E."/>
            <person name="Trovato A."/>
            <person name="Cirillo D.M."/>
        </authorList>
    </citation>
    <scope>NUCLEOTIDE SEQUENCE [LARGE SCALE GENOMIC DNA]</scope>
    <source>
        <strain evidence="12 13">DSM 45230</strain>
    </source>
</reference>
<dbReference type="InterPro" id="IPR027417">
    <property type="entry name" value="P-loop_NTPase"/>
</dbReference>
<sequence>MSTHDAADLSEAVRTALAKVIDPELRRPITELGMVKSVDVEPDGGVHVAIYLTTAACPKKTEISERVTAVVADVPGTGAVKVTLDVMSDEQRTELRKQLRGDAREPVIPFAQPNSLTRVYAVASGKGGVGKSSVTVNLAVAMAARGLSVGVLDADIHGHSVPRMMGTTDRPTQVESMILPPIAHDVKVISIAQFTQGNTPVVWRGPMLHRALQQFLADVYWGDLDVLLLDLPPGTGDVAISLAQLLPSAEILVVTTPQLAAAEVAERAGSIVLQTRQRIAGVVENMSGLTLPDGTTLQVFGEGGGRQVAERLSRAVGADVPLLGQIPLDPALVTAGDSGVPIVLSAPDSPAGKELRSVADSLSSRRRGLAGVSLGLDPTKH</sequence>
<comment type="function">
    <text evidence="9">Binds and transfers iron-sulfur (Fe-S) clusters to target apoproteins. Can hydrolyze ATP.</text>
</comment>
<protein>
    <recommendedName>
        <fullName evidence="9">Iron-sulfur cluster carrier protein</fullName>
    </recommendedName>
</protein>
<dbReference type="InterPro" id="IPR019591">
    <property type="entry name" value="Mrp/NBP35_ATP-bd"/>
</dbReference>
<comment type="caution">
    <text evidence="11">The sequence shown here is derived from an EMBL/GenBank/DDBJ whole genome shotgun (WGS) entry which is preliminary data.</text>
</comment>
<comment type="subunit">
    <text evidence="9">Homodimer.</text>
</comment>
<evidence type="ECO:0000313" key="13">
    <source>
        <dbReference type="Proteomes" id="UP000192319"/>
    </source>
</evidence>
<comment type="similarity">
    <text evidence="9">Belongs to the Mrp/NBP35 ATP-binding proteins family.</text>
</comment>
<evidence type="ECO:0000256" key="3">
    <source>
        <dbReference type="ARBA" id="ARBA00022723"/>
    </source>
</evidence>
<evidence type="ECO:0000256" key="1">
    <source>
        <dbReference type="ARBA" id="ARBA00007352"/>
    </source>
</evidence>
<dbReference type="SUPFAM" id="SSF52540">
    <property type="entry name" value="P-loop containing nucleoside triphosphate hydrolases"/>
    <property type="match status" value="1"/>
</dbReference>
<evidence type="ECO:0000256" key="7">
    <source>
        <dbReference type="ARBA" id="ARBA00023004"/>
    </source>
</evidence>
<evidence type="ECO:0000259" key="10">
    <source>
        <dbReference type="Pfam" id="PF01883"/>
    </source>
</evidence>
<evidence type="ECO:0000313" key="14">
    <source>
        <dbReference type="Proteomes" id="UP001141650"/>
    </source>
</evidence>
<keyword evidence="8 9" id="KW-0411">Iron-sulfur</keyword>
<keyword evidence="7 9" id="KW-0408">Iron</keyword>
<comment type="similarity">
    <text evidence="2">In the C-terminal section; belongs to the Mrp/NBP35 ATP-binding proteins family.</text>
</comment>
<evidence type="ECO:0000313" key="11">
    <source>
        <dbReference type="EMBL" id="MCV7377533.1"/>
    </source>
</evidence>
<dbReference type="InterPro" id="IPR033756">
    <property type="entry name" value="YlxH/NBP35"/>
</dbReference>